<proteinExistence type="predicted"/>
<evidence type="ECO:0000313" key="1">
    <source>
        <dbReference type="EMBL" id="GAT92031.1"/>
    </source>
</evidence>
<comment type="caution">
    <text evidence="1">The sequence shown here is derived from an EMBL/GenBank/DDBJ whole genome shotgun (WGS) entry which is preliminary data.</text>
</comment>
<reference evidence="1 2" key="1">
    <citation type="submission" date="2016-05" db="EMBL/GenBank/DDBJ databases">
        <title>First whole genome sequencing of Entamoeba histolytica HM1:IMSS-clone-6.</title>
        <authorList>
            <person name="Mukherjee Avik.K."/>
            <person name="Izumyama S."/>
            <person name="Nakada-Tsukui K."/>
            <person name="Nozaki T."/>
        </authorList>
    </citation>
    <scope>NUCLEOTIDE SEQUENCE [LARGE SCALE GENOMIC DNA]</scope>
    <source>
        <strain evidence="1 2">HM1:IMSS clone 6</strain>
    </source>
</reference>
<gene>
    <name evidence="1" type="ORF">CL6EHI_051000</name>
</gene>
<dbReference type="VEuPathDB" id="AmoebaDB:EHI_051000"/>
<protein>
    <submittedName>
        <fullName evidence="1">Uncharacterized protein</fullName>
    </submittedName>
</protein>
<organism evidence="1 2">
    <name type="scientific">Entamoeba histolytica</name>
    <dbReference type="NCBI Taxonomy" id="5759"/>
    <lineage>
        <taxon>Eukaryota</taxon>
        <taxon>Amoebozoa</taxon>
        <taxon>Evosea</taxon>
        <taxon>Archamoebae</taxon>
        <taxon>Mastigamoebida</taxon>
        <taxon>Entamoebidae</taxon>
        <taxon>Entamoeba</taxon>
    </lineage>
</organism>
<dbReference type="EMBL" id="BDEQ01000001">
    <property type="protein sequence ID" value="GAT92031.1"/>
    <property type="molecule type" value="Genomic_DNA"/>
</dbReference>
<evidence type="ECO:0000313" key="2">
    <source>
        <dbReference type="Proteomes" id="UP000078387"/>
    </source>
</evidence>
<dbReference type="Proteomes" id="UP000078387">
    <property type="component" value="Unassembled WGS sequence"/>
</dbReference>
<dbReference type="VEuPathDB" id="AmoebaDB:KM1_192050"/>
<sequence>MLQFIQKRQSFQRFHIPLIPSVYSLRQLDTSEFLKDGGVLLGFDLTATQLIGYNCLPLPSPRNPSLIHYHFNIIISPFFPPYPLHFFSLPILPSITHTPSLPIQIITSLNRYLVYHYSSNTLHLTILTPNAQSIPCHFLFHSISQPFSFLQSKSTITLITSTHILTIFLNGISPKYDQQVNGNHNLLSIDLNSLKTIINVTRLQFNNQSIHKITHTTSLPKHIILPFFTTKISYQTICLEGNSIKEYTLLQQSNNIQSFSETNYKTYQEAKKECKLKLLRHYQTEKLIHPKRYECVLSNASTFSENTVSYLKHQNGTILTF</sequence>
<accession>A0A175JEF4</accession>
<dbReference type="AlphaFoldDB" id="A0A175JEF4"/>
<dbReference type="eggNOG" id="ENOG502R9GJ">
    <property type="taxonomic scope" value="Eukaryota"/>
</dbReference>
<dbReference type="VEuPathDB" id="AmoebaDB:EHI8A_119570"/>
<name>A0A175JEF4_ENTHI</name>
<dbReference type="VEuPathDB" id="AmoebaDB:EHI7A_110750"/>
<dbReference type="VEuPathDB" id="AmoebaDB:EHI5A_024340"/>